<evidence type="ECO:0000256" key="1">
    <source>
        <dbReference type="ARBA" id="ARBA00023015"/>
    </source>
</evidence>
<dbReference type="InterPro" id="IPR018062">
    <property type="entry name" value="HTH_AraC-typ_CS"/>
</dbReference>
<dbReference type="Proteomes" id="UP001596364">
    <property type="component" value="Unassembled WGS sequence"/>
</dbReference>
<organism evidence="5 6">
    <name type="scientific">Pseudobowmanella zhangzhouensis</name>
    <dbReference type="NCBI Taxonomy" id="1537679"/>
    <lineage>
        <taxon>Bacteria</taxon>
        <taxon>Pseudomonadati</taxon>
        <taxon>Pseudomonadota</taxon>
        <taxon>Gammaproteobacteria</taxon>
        <taxon>Alteromonadales</taxon>
        <taxon>Alteromonadaceae</taxon>
    </lineage>
</organism>
<dbReference type="PANTHER" id="PTHR43280">
    <property type="entry name" value="ARAC-FAMILY TRANSCRIPTIONAL REGULATOR"/>
    <property type="match status" value="1"/>
</dbReference>
<dbReference type="Pfam" id="PF12833">
    <property type="entry name" value="HTH_18"/>
    <property type="match status" value="1"/>
</dbReference>
<dbReference type="PRINTS" id="PR00032">
    <property type="entry name" value="HTHARAC"/>
</dbReference>
<sequence>MEQYLRELLIVPEAKVTELTSLATALTTLTQKGQGNGQGVRVDHLAKQLCTSERNLRRKCAKMFGLSPSELLMKVRIEQAKHLLNKGHSIGDVAYHVGFTTHSHFSNVFKRYVGKAPSAFRNNKAQR</sequence>
<dbReference type="EMBL" id="JBHSUS010000001">
    <property type="protein sequence ID" value="MFC6441122.1"/>
    <property type="molecule type" value="Genomic_DNA"/>
</dbReference>
<dbReference type="RefSeq" id="WP_165490757.1">
    <property type="nucleotide sequence ID" value="NZ_JBHSUS010000001.1"/>
</dbReference>
<dbReference type="Gene3D" id="1.10.10.60">
    <property type="entry name" value="Homeodomain-like"/>
    <property type="match status" value="1"/>
</dbReference>
<accession>A0ABW1XPM0</accession>
<evidence type="ECO:0000256" key="3">
    <source>
        <dbReference type="ARBA" id="ARBA00023163"/>
    </source>
</evidence>
<comment type="caution">
    <text evidence="5">The sequence shown here is derived from an EMBL/GenBank/DDBJ whole genome shotgun (WGS) entry which is preliminary data.</text>
</comment>
<dbReference type="PROSITE" id="PS01124">
    <property type="entry name" value="HTH_ARAC_FAMILY_2"/>
    <property type="match status" value="1"/>
</dbReference>
<reference evidence="6" key="1">
    <citation type="journal article" date="2019" name="Int. J. Syst. Evol. Microbiol.">
        <title>The Global Catalogue of Microorganisms (GCM) 10K type strain sequencing project: providing services to taxonomists for standard genome sequencing and annotation.</title>
        <authorList>
            <consortium name="The Broad Institute Genomics Platform"/>
            <consortium name="The Broad Institute Genome Sequencing Center for Infectious Disease"/>
            <person name="Wu L."/>
            <person name="Ma J."/>
        </authorList>
    </citation>
    <scope>NUCLEOTIDE SEQUENCE [LARGE SCALE GENOMIC DNA]</scope>
    <source>
        <strain evidence="6">CGMCC 1.16031</strain>
    </source>
</reference>
<gene>
    <name evidence="5" type="ORF">ACFP85_13300</name>
</gene>
<dbReference type="InterPro" id="IPR009057">
    <property type="entry name" value="Homeodomain-like_sf"/>
</dbReference>
<keyword evidence="2" id="KW-0238">DNA-binding</keyword>
<dbReference type="SUPFAM" id="SSF46689">
    <property type="entry name" value="Homeodomain-like"/>
    <property type="match status" value="1"/>
</dbReference>
<dbReference type="PANTHER" id="PTHR43280:SF28">
    <property type="entry name" value="HTH-TYPE TRANSCRIPTIONAL ACTIVATOR RHAS"/>
    <property type="match status" value="1"/>
</dbReference>
<feature type="domain" description="HTH araC/xylS-type" evidence="4">
    <location>
        <begin position="23"/>
        <end position="123"/>
    </location>
</feature>
<evidence type="ECO:0000313" key="6">
    <source>
        <dbReference type="Proteomes" id="UP001596364"/>
    </source>
</evidence>
<dbReference type="InterPro" id="IPR018060">
    <property type="entry name" value="HTH_AraC"/>
</dbReference>
<evidence type="ECO:0000259" key="4">
    <source>
        <dbReference type="PROSITE" id="PS01124"/>
    </source>
</evidence>
<dbReference type="PROSITE" id="PS00041">
    <property type="entry name" value="HTH_ARAC_FAMILY_1"/>
    <property type="match status" value="1"/>
</dbReference>
<keyword evidence="6" id="KW-1185">Reference proteome</keyword>
<dbReference type="InterPro" id="IPR020449">
    <property type="entry name" value="Tscrpt_reg_AraC-type_HTH"/>
</dbReference>
<evidence type="ECO:0000256" key="2">
    <source>
        <dbReference type="ARBA" id="ARBA00023125"/>
    </source>
</evidence>
<proteinExistence type="predicted"/>
<protein>
    <submittedName>
        <fullName evidence="5">Helix-turn-helix domain-containing protein</fullName>
    </submittedName>
</protein>
<dbReference type="SMART" id="SM00342">
    <property type="entry name" value="HTH_ARAC"/>
    <property type="match status" value="1"/>
</dbReference>
<keyword evidence="1" id="KW-0805">Transcription regulation</keyword>
<keyword evidence="3" id="KW-0804">Transcription</keyword>
<name>A0ABW1XPM0_9ALTE</name>
<evidence type="ECO:0000313" key="5">
    <source>
        <dbReference type="EMBL" id="MFC6441122.1"/>
    </source>
</evidence>